<name>A0A512DXU6_9PROT</name>
<reference evidence="1 2" key="1">
    <citation type="submission" date="2019-07" db="EMBL/GenBank/DDBJ databases">
        <title>Whole genome shotgun sequence of Skermanella aerolata NBRC 106429.</title>
        <authorList>
            <person name="Hosoyama A."/>
            <person name="Uohara A."/>
            <person name="Ohji S."/>
            <person name="Ichikawa N."/>
        </authorList>
    </citation>
    <scope>NUCLEOTIDE SEQUENCE [LARGE SCALE GENOMIC DNA]</scope>
    <source>
        <strain evidence="1 2">NBRC 106429</strain>
    </source>
</reference>
<proteinExistence type="predicted"/>
<organism evidence="1 2">
    <name type="scientific">Skermanella aerolata</name>
    <dbReference type="NCBI Taxonomy" id="393310"/>
    <lineage>
        <taxon>Bacteria</taxon>
        <taxon>Pseudomonadati</taxon>
        <taxon>Pseudomonadota</taxon>
        <taxon>Alphaproteobacteria</taxon>
        <taxon>Rhodospirillales</taxon>
        <taxon>Azospirillaceae</taxon>
        <taxon>Skermanella</taxon>
    </lineage>
</organism>
<comment type="caution">
    <text evidence="1">The sequence shown here is derived from an EMBL/GenBank/DDBJ whole genome shotgun (WGS) entry which is preliminary data.</text>
</comment>
<dbReference type="EMBL" id="BJYZ01000027">
    <property type="protein sequence ID" value="GEO41303.1"/>
    <property type="molecule type" value="Genomic_DNA"/>
</dbReference>
<evidence type="ECO:0000313" key="2">
    <source>
        <dbReference type="Proteomes" id="UP000321523"/>
    </source>
</evidence>
<gene>
    <name evidence="1" type="ORF">SAE02_54510</name>
</gene>
<sequence>MSSDDKIVHLADHREQPIGSTTEEFQRVVERGLAKAVGLSLRTIQRVWEVHRLQPHRIRTFKHSNDPASAAKIRRILETGTTSLDGQALQSGS</sequence>
<protein>
    <submittedName>
        <fullName evidence="1">Uncharacterized protein</fullName>
    </submittedName>
</protein>
<evidence type="ECO:0000313" key="1">
    <source>
        <dbReference type="EMBL" id="GEO41303.1"/>
    </source>
</evidence>
<dbReference type="Proteomes" id="UP000321523">
    <property type="component" value="Unassembled WGS sequence"/>
</dbReference>
<dbReference type="AlphaFoldDB" id="A0A512DXU6"/>
<accession>A0A512DXU6</accession>
<keyword evidence="2" id="KW-1185">Reference proteome</keyword>